<evidence type="ECO:0000256" key="2">
    <source>
        <dbReference type="SAM" id="SignalP"/>
    </source>
</evidence>
<keyword evidence="2" id="KW-0732">Signal</keyword>
<gene>
    <name evidence="3" type="ORF">GON04_10720</name>
</gene>
<dbReference type="InterPro" id="IPR042100">
    <property type="entry name" value="Bug_dom1"/>
</dbReference>
<protein>
    <submittedName>
        <fullName evidence="3">Tripartite tricarboxylate transporter substrate binding protein</fullName>
    </submittedName>
</protein>
<comment type="similarity">
    <text evidence="1">Belongs to the UPF0065 (bug) family.</text>
</comment>
<sequence>MHTFLLSRRSLLAVAAAAALLPQLSWAQPGGERITIVAPFPPGGPVDTLSRMLADGLAKRYNKPAVVENLPGAAGNIGIDKVKRAKPDGTTLLVIPAGNLTINPTLMANFPFNIDKDFAPITMLAKTPNVLVAAPGAKLRNVKELVEQAKAKPNTLSYASPGVGSGLHLAGELFKQQAGIDILHVPYKGTAPALNDVLGGTVPLMFTNLPAALGFIKSGKLVALGITDDVRDKTVAPEIPTLKEQGIPGVVVTSWYGVLAPAGTPPELVARLASDAAEILSQPAVREQLHAQGLQEVAQKPAEFAAHIKAETATWARIIKARNIQAE</sequence>
<reference evidence="3 4" key="1">
    <citation type="submission" date="2019-12" db="EMBL/GenBank/DDBJ databases">
        <authorList>
            <person name="Huq M.A."/>
        </authorList>
    </citation>
    <scope>NUCLEOTIDE SEQUENCE [LARGE SCALE GENOMIC DNA]</scope>
    <source>
        <strain evidence="3 4">MAH-25</strain>
    </source>
</reference>
<feature type="chain" id="PRO_5026794916" evidence="2">
    <location>
        <begin position="28"/>
        <end position="327"/>
    </location>
</feature>
<evidence type="ECO:0000313" key="3">
    <source>
        <dbReference type="EMBL" id="MVQ29924.1"/>
    </source>
</evidence>
<dbReference type="Gene3D" id="3.40.190.150">
    <property type="entry name" value="Bordetella uptake gene, domain 1"/>
    <property type="match status" value="1"/>
</dbReference>
<name>A0A6N8ISU6_9BURK</name>
<feature type="signal peptide" evidence="2">
    <location>
        <begin position="1"/>
        <end position="27"/>
    </location>
</feature>
<evidence type="ECO:0000256" key="1">
    <source>
        <dbReference type="ARBA" id="ARBA00006987"/>
    </source>
</evidence>
<dbReference type="Proteomes" id="UP000469385">
    <property type="component" value="Unassembled WGS sequence"/>
</dbReference>
<dbReference type="PIRSF" id="PIRSF017082">
    <property type="entry name" value="YflP"/>
    <property type="match status" value="1"/>
</dbReference>
<dbReference type="AlphaFoldDB" id="A0A6N8ISU6"/>
<dbReference type="EMBL" id="WSEL01000003">
    <property type="protein sequence ID" value="MVQ29924.1"/>
    <property type="molecule type" value="Genomic_DNA"/>
</dbReference>
<dbReference type="InterPro" id="IPR005064">
    <property type="entry name" value="BUG"/>
</dbReference>
<accession>A0A6N8ISU6</accession>
<keyword evidence="4" id="KW-1185">Reference proteome</keyword>
<organism evidence="3 4">
    <name type="scientific">Ramlibacter pinisoli</name>
    <dbReference type="NCBI Taxonomy" id="2682844"/>
    <lineage>
        <taxon>Bacteria</taxon>
        <taxon>Pseudomonadati</taxon>
        <taxon>Pseudomonadota</taxon>
        <taxon>Betaproteobacteria</taxon>
        <taxon>Burkholderiales</taxon>
        <taxon>Comamonadaceae</taxon>
        <taxon>Ramlibacter</taxon>
    </lineage>
</organism>
<comment type="caution">
    <text evidence="3">The sequence shown here is derived from an EMBL/GenBank/DDBJ whole genome shotgun (WGS) entry which is preliminary data.</text>
</comment>
<dbReference type="SUPFAM" id="SSF53850">
    <property type="entry name" value="Periplasmic binding protein-like II"/>
    <property type="match status" value="1"/>
</dbReference>
<dbReference type="PANTHER" id="PTHR42928">
    <property type="entry name" value="TRICARBOXYLATE-BINDING PROTEIN"/>
    <property type="match status" value="1"/>
</dbReference>
<dbReference type="Pfam" id="PF03401">
    <property type="entry name" value="TctC"/>
    <property type="match status" value="1"/>
</dbReference>
<dbReference type="PANTHER" id="PTHR42928:SF5">
    <property type="entry name" value="BLR1237 PROTEIN"/>
    <property type="match status" value="1"/>
</dbReference>
<proteinExistence type="inferred from homology"/>
<dbReference type="RefSeq" id="WP_157397874.1">
    <property type="nucleotide sequence ID" value="NZ_WSEL01000003.1"/>
</dbReference>
<dbReference type="CDD" id="cd13578">
    <property type="entry name" value="PBP2_Bug27"/>
    <property type="match status" value="1"/>
</dbReference>
<dbReference type="Gene3D" id="3.40.190.10">
    <property type="entry name" value="Periplasmic binding protein-like II"/>
    <property type="match status" value="1"/>
</dbReference>
<evidence type="ECO:0000313" key="4">
    <source>
        <dbReference type="Proteomes" id="UP000469385"/>
    </source>
</evidence>